<keyword evidence="4" id="KW-0156">Chromatin regulator</keyword>
<organism evidence="11 12">
    <name type="scientific">Hanseniaspora valbyensis NRRL Y-1626</name>
    <dbReference type="NCBI Taxonomy" id="766949"/>
    <lineage>
        <taxon>Eukaryota</taxon>
        <taxon>Fungi</taxon>
        <taxon>Dikarya</taxon>
        <taxon>Ascomycota</taxon>
        <taxon>Saccharomycotina</taxon>
        <taxon>Saccharomycetes</taxon>
        <taxon>Saccharomycodales</taxon>
        <taxon>Saccharomycodaceae</taxon>
        <taxon>Hanseniaspora</taxon>
    </lineage>
</organism>
<feature type="compositionally biased region" description="Low complexity" evidence="9">
    <location>
        <begin position="13"/>
        <end position="23"/>
    </location>
</feature>
<reference evidence="12" key="1">
    <citation type="journal article" date="2016" name="Proc. Natl. Acad. Sci. U.S.A.">
        <title>Comparative genomics of biotechnologically important yeasts.</title>
        <authorList>
            <person name="Riley R."/>
            <person name="Haridas S."/>
            <person name="Wolfe K.H."/>
            <person name="Lopes M.R."/>
            <person name="Hittinger C.T."/>
            <person name="Goeker M."/>
            <person name="Salamov A.A."/>
            <person name="Wisecaver J.H."/>
            <person name="Long T.M."/>
            <person name="Calvey C.H."/>
            <person name="Aerts A.L."/>
            <person name="Barry K.W."/>
            <person name="Choi C."/>
            <person name="Clum A."/>
            <person name="Coughlan A.Y."/>
            <person name="Deshpande S."/>
            <person name="Douglass A.P."/>
            <person name="Hanson S.J."/>
            <person name="Klenk H.-P."/>
            <person name="LaButti K.M."/>
            <person name="Lapidus A."/>
            <person name="Lindquist E.A."/>
            <person name="Lipzen A.M."/>
            <person name="Meier-Kolthoff J.P."/>
            <person name="Ohm R.A."/>
            <person name="Otillar R.P."/>
            <person name="Pangilinan J.L."/>
            <person name="Peng Y."/>
            <person name="Rokas A."/>
            <person name="Rosa C.A."/>
            <person name="Scheuner C."/>
            <person name="Sibirny A.A."/>
            <person name="Slot J.C."/>
            <person name="Stielow J.B."/>
            <person name="Sun H."/>
            <person name="Kurtzman C.P."/>
            <person name="Blackwell M."/>
            <person name="Grigoriev I.V."/>
            <person name="Jeffries T.W."/>
        </authorList>
    </citation>
    <scope>NUCLEOTIDE SEQUENCE [LARGE SCALE GENOMIC DNA]</scope>
    <source>
        <strain evidence="12">NRRL Y-1626</strain>
    </source>
</reference>
<evidence type="ECO:0000256" key="6">
    <source>
        <dbReference type="ARBA" id="ARBA00023163"/>
    </source>
</evidence>
<dbReference type="GO" id="GO:0003714">
    <property type="term" value="F:transcription corepressor activity"/>
    <property type="evidence" value="ECO:0007669"/>
    <property type="project" value="TreeGrafter"/>
</dbReference>
<feature type="domain" description="DAMP1 SANT/Myb-like" evidence="10">
    <location>
        <begin position="266"/>
        <end position="316"/>
    </location>
</feature>
<dbReference type="PANTHER" id="PTHR12855">
    <property type="entry name" value="DNA METHYLTRANSFERASE 1-ASSOCIATED PROTEIN 1 FAMILY MEMBER"/>
    <property type="match status" value="1"/>
</dbReference>
<comment type="similarity">
    <text evidence="2">Belongs to the SWC4 family.</text>
</comment>
<evidence type="ECO:0000256" key="7">
    <source>
        <dbReference type="ARBA" id="ARBA00023242"/>
    </source>
</evidence>
<dbReference type="Pfam" id="PF16282">
    <property type="entry name" value="SANT_DAMP1_like"/>
    <property type="match status" value="1"/>
</dbReference>
<dbReference type="InterPro" id="IPR027109">
    <property type="entry name" value="Swc4/Dmap1"/>
</dbReference>
<dbReference type="Proteomes" id="UP000092321">
    <property type="component" value="Unassembled WGS sequence"/>
</dbReference>
<feature type="compositionally biased region" description="Basic and acidic residues" evidence="9">
    <location>
        <begin position="219"/>
        <end position="245"/>
    </location>
</feature>
<evidence type="ECO:0000256" key="1">
    <source>
        <dbReference type="ARBA" id="ARBA00004123"/>
    </source>
</evidence>
<comment type="caution">
    <text evidence="11">The sequence shown here is derived from an EMBL/GenBank/DDBJ whole genome shotgun (WGS) entry which is preliminary data.</text>
</comment>
<accession>A0A1B7TGP0</accession>
<evidence type="ECO:0000259" key="10">
    <source>
        <dbReference type="Pfam" id="PF16282"/>
    </source>
</evidence>
<dbReference type="GO" id="GO:0006338">
    <property type="term" value="P:chromatin remodeling"/>
    <property type="evidence" value="ECO:0007669"/>
    <property type="project" value="InterPro"/>
</dbReference>
<feature type="region of interest" description="Disordered" evidence="9">
    <location>
        <begin position="446"/>
        <end position="478"/>
    </location>
</feature>
<dbReference type="PANTHER" id="PTHR12855:SF10">
    <property type="entry name" value="DNA METHYLTRANSFERASE 1-ASSOCIATED PROTEIN 1"/>
    <property type="match status" value="1"/>
</dbReference>
<evidence type="ECO:0000313" key="12">
    <source>
        <dbReference type="Proteomes" id="UP000092321"/>
    </source>
</evidence>
<dbReference type="EMBL" id="LXPE01000006">
    <property type="protein sequence ID" value="OBA27858.1"/>
    <property type="molecule type" value="Genomic_DNA"/>
</dbReference>
<evidence type="ECO:0000256" key="9">
    <source>
        <dbReference type="SAM" id="MobiDB-lite"/>
    </source>
</evidence>
<feature type="compositionally biased region" description="Basic and acidic residues" evidence="9">
    <location>
        <begin position="161"/>
        <end position="192"/>
    </location>
</feature>
<keyword evidence="6" id="KW-0804">Transcription</keyword>
<evidence type="ECO:0000256" key="8">
    <source>
        <dbReference type="ARBA" id="ARBA00025264"/>
    </source>
</evidence>
<feature type="region of interest" description="Disordered" evidence="9">
    <location>
        <begin position="1"/>
        <end position="25"/>
    </location>
</feature>
<evidence type="ECO:0000256" key="3">
    <source>
        <dbReference type="ARBA" id="ARBA00019132"/>
    </source>
</evidence>
<dbReference type="OrthoDB" id="19740at2759"/>
<evidence type="ECO:0000256" key="5">
    <source>
        <dbReference type="ARBA" id="ARBA00023015"/>
    </source>
</evidence>
<dbReference type="GO" id="GO:0006281">
    <property type="term" value="P:DNA repair"/>
    <property type="evidence" value="ECO:0007669"/>
    <property type="project" value="InterPro"/>
</dbReference>
<evidence type="ECO:0000256" key="4">
    <source>
        <dbReference type="ARBA" id="ARBA00022853"/>
    </source>
</evidence>
<sequence length="613" mass="71550">MSSKNDLMDIMDNGNNTENTNQNSISLNNLKNTKRQLYNAIGDKIPSLKIDKNNTNNKITKNTKPVSKWKFSNRVKHNNHYYQQWIKSSSDNSNADIDITYKYDKYNHQYKIPYFISADVFNKAVEKYREAHIPKLKETIKIEFDKEKQLFALKKEKEKQEKEKLERERLEREKQEQEKLAKDKEEKQKAAEAETSANGTEKNEEKKNGETQDVDMDSEDKKTETRDVDKESSAQLDKENEEEKLKEPDYDLEANILLNEKLKLLSFENVEQILELAKEFDLKWIVIQDRFNIDNRTKKISLSVPEIKYIFYKSCTIFFQYNNRSEMNSLLNFDLEKDINRQKNLERLFNRSAAEVAEEEALILEAKKFEVTSKKIKEERDNIVKLLDYPKTQSNFIPEQFLSASGFSQLYKSLMKMRSSASNNNKFSKFPENPWKLQFSKFKSQKQKLDPESNNSNNHINSGSSSNNINNTVNDGNDTNEESYKLNFILSSLSKRAGNNITQANTKNEMIYELISHLTDFEKDKLHIELNSNMYAQSGISLNSSKLTTNRTSVESKIEKLYQELEIPPKPIMMTSNLIQGYNFLNGVLLECVNIKQSIDKMDADNKIKTNKK</sequence>
<dbReference type="GO" id="GO:0000812">
    <property type="term" value="C:Swr1 complex"/>
    <property type="evidence" value="ECO:0007669"/>
    <property type="project" value="TreeGrafter"/>
</dbReference>
<name>A0A1B7TGP0_9ASCO</name>
<keyword evidence="5" id="KW-0805">Transcription regulation</keyword>
<comment type="function">
    <text evidence="8">Component of the SWR1 complex which mediates the ATP-dependent exchange of histone H2A for the H2A variant HZT1 leading to transcriptional regulation of selected genes by chromatin remodeling. Component of the NuA4 histone acetyltransferase complex which is involved in transcriptional activation of selected genes principally by acetylation of nucleosomal histone H4 and H2A. The NuA4 complex is also involved in DNA repair.</text>
</comment>
<feature type="compositionally biased region" description="Basic and acidic residues" evidence="9">
    <location>
        <begin position="201"/>
        <end position="210"/>
    </location>
</feature>
<proteinExistence type="inferred from homology"/>
<dbReference type="GO" id="GO:0000122">
    <property type="term" value="P:negative regulation of transcription by RNA polymerase II"/>
    <property type="evidence" value="ECO:0007669"/>
    <property type="project" value="TreeGrafter"/>
</dbReference>
<dbReference type="InterPro" id="IPR032563">
    <property type="entry name" value="DAMP1_SANT-like"/>
</dbReference>
<gene>
    <name evidence="11" type="ORF">HANVADRAFT_51970</name>
</gene>
<keyword evidence="7" id="KW-0539">Nucleus</keyword>
<keyword evidence="12" id="KW-1185">Reference proteome</keyword>
<dbReference type="GO" id="GO:0035267">
    <property type="term" value="C:NuA4 histone acetyltransferase complex"/>
    <property type="evidence" value="ECO:0007669"/>
    <property type="project" value="InterPro"/>
</dbReference>
<feature type="compositionally biased region" description="Low complexity" evidence="9">
    <location>
        <begin position="453"/>
        <end position="477"/>
    </location>
</feature>
<feature type="region of interest" description="Disordered" evidence="9">
    <location>
        <begin position="161"/>
        <end position="245"/>
    </location>
</feature>
<evidence type="ECO:0000313" key="11">
    <source>
        <dbReference type="EMBL" id="OBA27858.1"/>
    </source>
</evidence>
<comment type="subcellular location">
    <subcellularLocation>
        <location evidence="1">Nucleus</location>
    </subcellularLocation>
</comment>
<protein>
    <recommendedName>
        <fullName evidence="3">SWR1-complex protein 4</fullName>
    </recommendedName>
</protein>
<dbReference type="AlphaFoldDB" id="A0A1B7TGP0"/>
<dbReference type="Gene3D" id="1.10.10.60">
    <property type="entry name" value="Homeodomain-like"/>
    <property type="match status" value="1"/>
</dbReference>
<evidence type="ECO:0000256" key="2">
    <source>
        <dbReference type="ARBA" id="ARBA00006918"/>
    </source>
</evidence>